<protein>
    <submittedName>
        <fullName evidence="2">DNA-directed DNA polymerase</fullName>
    </submittedName>
</protein>
<comment type="caution">
    <text evidence="2">The sequence shown here is derived from an EMBL/GenBank/DDBJ whole genome shotgun (WGS) entry which is preliminary data.</text>
</comment>
<dbReference type="Pfam" id="PF00078">
    <property type="entry name" value="RVT_1"/>
    <property type="match status" value="1"/>
</dbReference>
<dbReference type="InterPro" id="IPR000477">
    <property type="entry name" value="RT_dom"/>
</dbReference>
<keyword evidence="2" id="KW-0548">Nucleotidyltransferase</keyword>
<evidence type="ECO:0000313" key="2">
    <source>
        <dbReference type="EMBL" id="GJT75480.1"/>
    </source>
</evidence>
<dbReference type="PANTHER" id="PTHR24559:SF444">
    <property type="entry name" value="REVERSE TRANSCRIPTASE DOMAIN-CONTAINING PROTEIN"/>
    <property type="match status" value="1"/>
</dbReference>
<dbReference type="InterPro" id="IPR043128">
    <property type="entry name" value="Rev_trsase/Diguanyl_cyclase"/>
</dbReference>
<keyword evidence="2" id="KW-0239">DNA-directed DNA polymerase</keyword>
<keyword evidence="2" id="KW-0808">Transferase</keyword>
<dbReference type="SUPFAM" id="SSF56672">
    <property type="entry name" value="DNA/RNA polymerases"/>
    <property type="match status" value="1"/>
</dbReference>
<dbReference type="InterPro" id="IPR021109">
    <property type="entry name" value="Peptidase_aspartic_dom_sf"/>
</dbReference>
<dbReference type="InterPro" id="IPR053134">
    <property type="entry name" value="RNA-dir_DNA_polymerase"/>
</dbReference>
<dbReference type="GO" id="GO:0003887">
    <property type="term" value="F:DNA-directed DNA polymerase activity"/>
    <property type="evidence" value="ECO:0007669"/>
    <property type="project" value="UniProtKB-KW"/>
</dbReference>
<dbReference type="PANTHER" id="PTHR24559">
    <property type="entry name" value="TRANSPOSON TY3-I GAG-POL POLYPROTEIN"/>
    <property type="match status" value="1"/>
</dbReference>
<dbReference type="EMBL" id="BQNB010018534">
    <property type="protein sequence ID" value="GJT75480.1"/>
    <property type="molecule type" value="Genomic_DNA"/>
</dbReference>
<dbReference type="Gene3D" id="2.40.70.10">
    <property type="entry name" value="Acid Proteases"/>
    <property type="match status" value="1"/>
</dbReference>
<evidence type="ECO:0000259" key="1">
    <source>
        <dbReference type="Pfam" id="PF00078"/>
    </source>
</evidence>
<dbReference type="Pfam" id="PF08284">
    <property type="entry name" value="RVP_2"/>
    <property type="match status" value="1"/>
</dbReference>
<accession>A0ABQ5GJN6</accession>
<keyword evidence="3" id="KW-1185">Reference proteome</keyword>
<reference evidence="2" key="2">
    <citation type="submission" date="2022-01" db="EMBL/GenBank/DDBJ databases">
        <authorList>
            <person name="Yamashiro T."/>
            <person name="Shiraishi A."/>
            <person name="Satake H."/>
            <person name="Nakayama K."/>
        </authorList>
    </citation>
    <scope>NUCLEOTIDE SEQUENCE</scope>
</reference>
<sequence length="451" mass="52058">MDLELADRSIQYTRGIIEDVLIKIDKFVLPIDFVILDMREDSRIPIILGRPFLATFRAMIDVFNKKITLRVGSEEVIFYVDQSMKKPRTEDDECYGIDDLDTVIQSAAQELLENDHRNKNLEDGINQPDCENHGTIKIDKKRPELKDLPSHLKYAYLKGAESCLVIILSKLTEKEKTSLLRVLERRKGAIAWKMSDIKGISPSFCTHKILMEESFKSVIQPQRRLNPKVQYVVKDEIVRLLDSGLIYPISDSPWVIPIHVVPKKGGMTVVLNDNELIPSRTVTGWRACIDYCKLNDATRKDHFPLLFIDQMLERLSVNEDYCFLDGFSRFFQISIALEDQEKTTFTCPYGTFAYRRMPFGLCNAPTTFQRCMTIIFHDMVEDFMKVFMDDFSVFGNSFEQCLNNLDKMLGRCEETNLVLNWEKCHFMVKECIVLGHKISGKGIKVDKAKSI</sequence>
<dbReference type="Gene3D" id="3.30.70.270">
    <property type="match status" value="1"/>
</dbReference>
<evidence type="ECO:0000313" key="3">
    <source>
        <dbReference type="Proteomes" id="UP001151760"/>
    </source>
</evidence>
<dbReference type="InterPro" id="IPR043502">
    <property type="entry name" value="DNA/RNA_pol_sf"/>
</dbReference>
<organism evidence="2 3">
    <name type="scientific">Tanacetum coccineum</name>
    <dbReference type="NCBI Taxonomy" id="301880"/>
    <lineage>
        <taxon>Eukaryota</taxon>
        <taxon>Viridiplantae</taxon>
        <taxon>Streptophyta</taxon>
        <taxon>Embryophyta</taxon>
        <taxon>Tracheophyta</taxon>
        <taxon>Spermatophyta</taxon>
        <taxon>Magnoliopsida</taxon>
        <taxon>eudicotyledons</taxon>
        <taxon>Gunneridae</taxon>
        <taxon>Pentapetalae</taxon>
        <taxon>asterids</taxon>
        <taxon>campanulids</taxon>
        <taxon>Asterales</taxon>
        <taxon>Asteraceae</taxon>
        <taxon>Asteroideae</taxon>
        <taxon>Anthemideae</taxon>
        <taxon>Anthemidinae</taxon>
        <taxon>Tanacetum</taxon>
    </lineage>
</organism>
<dbReference type="Proteomes" id="UP001151760">
    <property type="component" value="Unassembled WGS sequence"/>
</dbReference>
<name>A0ABQ5GJN6_9ASTR</name>
<reference evidence="2" key="1">
    <citation type="journal article" date="2022" name="Int. J. Mol. Sci.">
        <title>Draft Genome of Tanacetum Coccineum: Genomic Comparison of Closely Related Tanacetum-Family Plants.</title>
        <authorList>
            <person name="Yamashiro T."/>
            <person name="Shiraishi A."/>
            <person name="Nakayama K."/>
            <person name="Satake H."/>
        </authorList>
    </citation>
    <scope>NUCLEOTIDE SEQUENCE</scope>
</reference>
<proteinExistence type="predicted"/>
<dbReference type="CDD" id="cd01647">
    <property type="entry name" value="RT_LTR"/>
    <property type="match status" value="1"/>
</dbReference>
<feature type="domain" description="Reverse transcriptase" evidence="1">
    <location>
        <begin position="282"/>
        <end position="438"/>
    </location>
</feature>
<gene>
    <name evidence="2" type="ORF">Tco_1042205</name>
</gene>
<dbReference type="CDD" id="cd00303">
    <property type="entry name" value="retropepsin_like"/>
    <property type="match status" value="1"/>
</dbReference>
<dbReference type="Gene3D" id="3.10.10.10">
    <property type="entry name" value="HIV Type 1 Reverse Transcriptase, subunit A, domain 1"/>
    <property type="match status" value="1"/>
</dbReference>